<reference evidence="1 2" key="1">
    <citation type="submission" date="2019-02" db="EMBL/GenBank/DDBJ databases">
        <title>Deep-cultivation of Planctomycetes and their phenomic and genomic characterization uncovers novel biology.</title>
        <authorList>
            <person name="Wiegand S."/>
            <person name="Jogler M."/>
            <person name="Boedeker C."/>
            <person name="Pinto D."/>
            <person name="Vollmers J."/>
            <person name="Rivas-Marin E."/>
            <person name="Kohn T."/>
            <person name="Peeters S.H."/>
            <person name="Heuer A."/>
            <person name="Rast P."/>
            <person name="Oberbeckmann S."/>
            <person name="Bunk B."/>
            <person name="Jeske O."/>
            <person name="Meyerdierks A."/>
            <person name="Storesund J.E."/>
            <person name="Kallscheuer N."/>
            <person name="Luecker S."/>
            <person name="Lage O.M."/>
            <person name="Pohl T."/>
            <person name="Merkel B.J."/>
            <person name="Hornburger P."/>
            <person name="Mueller R.-W."/>
            <person name="Bruemmer F."/>
            <person name="Labrenz M."/>
            <person name="Spormann A.M."/>
            <person name="Op den Camp H."/>
            <person name="Overmann J."/>
            <person name="Amann R."/>
            <person name="Jetten M.S.M."/>
            <person name="Mascher T."/>
            <person name="Medema M.H."/>
            <person name="Devos D.P."/>
            <person name="Kaster A.-K."/>
            <person name="Ovreas L."/>
            <person name="Rohde M."/>
            <person name="Galperin M.Y."/>
            <person name="Jogler C."/>
        </authorList>
    </citation>
    <scope>NUCLEOTIDE SEQUENCE [LARGE SCALE GENOMIC DNA]</scope>
    <source>
        <strain evidence="1 2">EC9</strain>
    </source>
</reference>
<evidence type="ECO:0000313" key="1">
    <source>
        <dbReference type="EMBL" id="QDS88746.1"/>
    </source>
</evidence>
<keyword evidence="2" id="KW-1185">Reference proteome</keyword>
<dbReference type="KEGG" id="ruv:EC9_29400"/>
<proteinExistence type="predicted"/>
<dbReference type="Proteomes" id="UP000319557">
    <property type="component" value="Chromosome"/>
</dbReference>
<organism evidence="1 2">
    <name type="scientific">Rosistilla ulvae</name>
    <dbReference type="NCBI Taxonomy" id="1930277"/>
    <lineage>
        <taxon>Bacteria</taxon>
        <taxon>Pseudomonadati</taxon>
        <taxon>Planctomycetota</taxon>
        <taxon>Planctomycetia</taxon>
        <taxon>Pirellulales</taxon>
        <taxon>Pirellulaceae</taxon>
        <taxon>Rosistilla</taxon>
    </lineage>
</organism>
<protein>
    <submittedName>
        <fullName evidence="1">Uncharacterized protein</fullName>
    </submittedName>
</protein>
<evidence type="ECO:0000313" key="2">
    <source>
        <dbReference type="Proteomes" id="UP000319557"/>
    </source>
</evidence>
<sequence length="127" mass="14771">MNETPLKGTIKHKLTMLKANPPIQQLTQDCILANCEPDVPEPWYAAARLQLSIRCQYYRAIEKDPSRALHFTYALNCPPSGFHVKPMTDKCFYNHICPWCFSRRLVSIYDALMRPEPKIRNLHDLLV</sequence>
<accession>A0A517M1K2</accession>
<name>A0A517M1K2_9BACT</name>
<dbReference type="AlphaFoldDB" id="A0A517M1K2"/>
<gene>
    <name evidence="1" type="ORF">EC9_29400</name>
</gene>
<dbReference type="EMBL" id="CP036261">
    <property type="protein sequence ID" value="QDS88746.1"/>
    <property type="molecule type" value="Genomic_DNA"/>
</dbReference>